<feature type="region of interest" description="Disordered" evidence="1">
    <location>
        <begin position="1"/>
        <end position="21"/>
    </location>
</feature>
<dbReference type="KEGG" id="marz:MARA_22480"/>
<geneLocation type="plasmid" evidence="3">
    <name>pjcm18538 dna</name>
</geneLocation>
<organism evidence="2 3">
    <name type="scientific">Mycolicibacterium arabiense</name>
    <dbReference type="NCBI Taxonomy" id="1286181"/>
    <lineage>
        <taxon>Bacteria</taxon>
        <taxon>Bacillati</taxon>
        <taxon>Actinomycetota</taxon>
        <taxon>Actinomycetes</taxon>
        <taxon>Mycobacteriales</taxon>
        <taxon>Mycobacteriaceae</taxon>
        <taxon>Mycolicibacterium</taxon>
    </lineage>
</organism>
<accession>A0A7I7RX46</accession>
<proteinExistence type="predicted"/>
<name>A0A7I7RX46_9MYCO</name>
<evidence type="ECO:0000313" key="2">
    <source>
        <dbReference type="EMBL" id="BBY48780.1"/>
    </source>
</evidence>
<evidence type="ECO:0000313" key="3">
    <source>
        <dbReference type="Proteomes" id="UP000467428"/>
    </source>
</evidence>
<dbReference type="AlphaFoldDB" id="A0A7I7RX46"/>
<feature type="compositionally biased region" description="Basic and acidic residues" evidence="1">
    <location>
        <begin position="10"/>
        <end position="21"/>
    </location>
</feature>
<protein>
    <submittedName>
        <fullName evidence="2">Uncharacterized protein</fullName>
    </submittedName>
</protein>
<dbReference type="EMBL" id="AP022593">
    <property type="protein sequence ID" value="BBY48780.1"/>
    <property type="molecule type" value="Genomic_DNA"/>
</dbReference>
<keyword evidence="3" id="KW-1185">Reference proteome</keyword>
<evidence type="ECO:0000256" key="1">
    <source>
        <dbReference type="SAM" id="MobiDB-lite"/>
    </source>
</evidence>
<reference evidence="2 3" key="1">
    <citation type="journal article" date="2019" name="Emerg. Microbes Infect.">
        <title>Comprehensive subspecies identification of 175 nontuberculous mycobacteria species based on 7547 genomic profiles.</title>
        <authorList>
            <person name="Matsumoto Y."/>
            <person name="Kinjo T."/>
            <person name="Motooka D."/>
            <person name="Nabeya D."/>
            <person name="Jung N."/>
            <person name="Uechi K."/>
            <person name="Horii T."/>
            <person name="Iida T."/>
            <person name="Fujita J."/>
            <person name="Nakamura S."/>
        </authorList>
    </citation>
    <scope>NUCLEOTIDE SEQUENCE [LARGE SCALE GENOMIC DNA]</scope>
    <source>
        <strain evidence="2 3">JCM 18538</strain>
    </source>
</reference>
<gene>
    <name evidence="2" type="ORF">MARA_22480</name>
</gene>
<sequence>MGNVVAAGAEHSEVDEVPDASRDRGIDEHLALVEHLGGVTSEEKYSVNALQGFGEVLGDVQIKNNGIAALRTPRGGYVVAAGGQPYIDAVMISVEFLDNLRSDCSRCADD</sequence>
<dbReference type="Proteomes" id="UP000467428">
    <property type="component" value="Chromosome"/>
</dbReference>